<evidence type="ECO:0000256" key="1">
    <source>
        <dbReference type="ARBA" id="ARBA00004651"/>
    </source>
</evidence>
<dbReference type="Proteomes" id="UP001308005">
    <property type="component" value="Unassembled WGS sequence"/>
</dbReference>
<dbReference type="Gene3D" id="1.20.1560.10">
    <property type="entry name" value="ABC transporter type 1, transmembrane domain"/>
    <property type="match status" value="1"/>
</dbReference>
<dbReference type="SUPFAM" id="SSF52540">
    <property type="entry name" value="P-loop containing nucleoside triphosphate hydrolases"/>
    <property type="match status" value="1"/>
</dbReference>
<dbReference type="PANTHER" id="PTHR43394:SF1">
    <property type="entry name" value="ATP-BINDING CASSETTE SUB-FAMILY B MEMBER 10, MITOCHONDRIAL"/>
    <property type="match status" value="1"/>
</dbReference>
<feature type="transmembrane region" description="Helical" evidence="7">
    <location>
        <begin position="41"/>
        <end position="59"/>
    </location>
</feature>
<dbReference type="SMART" id="SM00382">
    <property type="entry name" value="AAA"/>
    <property type="match status" value="1"/>
</dbReference>
<dbReference type="RefSeq" id="WP_324692803.1">
    <property type="nucleotide sequence ID" value="NZ_JAYMYJ010000012.1"/>
</dbReference>
<dbReference type="InterPro" id="IPR011527">
    <property type="entry name" value="ABC1_TM_dom"/>
</dbReference>
<name>A0ABU6CS14_9GAMM</name>
<keyword evidence="11" id="KW-1185">Reference proteome</keyword>
<dbReference type="InterPro" id="IPR027417">
    <property type="entry name" value="P-loop_NTPase"/>
</dbReference>
<evidence type="ECO:0000256" key="4">
    <source>
        <dbReference type="ARBA" id="ARBA00022840"/>
    </source>
</evidence>
<evidence type="ECO:0000259" key="9">
    <source>
        <dbReference type="PROSITE" id="PS50929"/>
    </source>
</evidence>
<keyword evidence="3" id="KW-0547">Nucleotide-binding</keyword>
<dbReference type="Pfam" id="PF00664">
    <property type="entry name" value="ABC_membrane"/>
    <property type="match status" value="1"/>
</dbReference>
<evidence type="ECO:0000256" key="5">
    <source>
        <dbReference type="ARBA" id="ARBA00022989"/>
    </source>
</evidence>
<evidence type="ECO:0000313" key="11">
    <source>
        <dbReference type="Proteomes" id="UP001308005"/>
    </source>
</evidence>
<feature type="domain" description="ABC transporter" evidence="8">
    <location>
        <begin position="338"/>
        <end position="548"/>
    </location>
</feature>
<gene>
    <name evidence="10" type="primary">cydC</name>
    <name evidence="10" type="ORF">VSS37_01350</name>
</gene>
<dbReference type="InterPro" id="IPR003593">
    <property type="entry name" value="AAA+_ATPase"/>
</dbReference>
<feature type="transmembrane region" description="Helical" evidence="7">
    <location>
        <begin position="14"/>
        <end position="35"/>
    </location>
</feature>
<feature type="transmembrane region" description="Helical" evidence="7">
    <location>
        <begin position="162"/>
        <end position="180"/>
    </location>
</feature>
<dbReference type="Gene3D" id="3.40.50.300">
    <property type="entry name" value="P-loop containing nucleotide triphosphate hydrolases"/>
    <property type="match status" value="1"/>
</dbReference>
<dbReference type="InterPro" id="IPR014223">
    <property type="entry name" value="ABC_CydC/D"/>
</dbReference>
<dbReference type="PROSITE" id="PS50929">
    <property type="entry name" value="ABC_TM1F"/>
    <property type="match status" value="1"/>
</dbReference>
<feature type="transmembrane region" description="Helical" evidence="7">
    <location>
        <begin position="282"/>
        <end position="303"/>
    </location>
</feature>
<dbReference type="PROSITE" id="PS00211">
    <property type="entry name" value="ABC_TRANSPORTER_1"/>
    <property type="match status" value="1"/>
</dbReference>
<reference evidence="11" key="1">
    <citation type="submission" date="2023-07" db="EMBL/GenBank/DDBJ databases">
        <title>The carbon used by Thiothrix.</title>
        <authorList>
            <person name="Chen L."/>
        </authorList>
    </citation>
    <scope>NUCLEOTIDE SEQUENCE [LARGE SCALE GENOMIC DNA]</scope>
</reference>
<evidence type="ECO:0000256" key="2">
    <source>
        <dbReference type="ARBA" id="ARBA00022692"/>
    </source>
</evidence>
<dbReference type="InterPro" id="IPR003439">
    <property type="entry name" value="ABC_transporter-like_ATP-bd"/>
</dbReference>
<dbReference type="EMBL" id="JAYMYJ010000012">
    <property type="protein sequence ID" value="MEB4589614.1"/>
    <property type="molecule type" value="Genomic_DNA"/>
</dbReference>
<comment type="caution">
    <text evidence="10">The sequence shown here is derived from an EMBL/GenBank/DDBJ whole genome shotgun (WGS) entry which is preliminary data.</text>
</comment>
<feature type="transmembrane region" description="Helical" evidence="7">
    <location>
        <begin position="133"/>
        <end position="156"/>
    </location>
</feature>
<keyword evidence="5 7" id="KW-1133">Transmembrane helix</keyword>
<dbReference type="SUPFAM" id="SSF90123">
    <property type="entry name" value="ABC transporter transmembrane region"/>
    <property type="match status" value="1"/>
</dbReference>
<keyword evidence="6 7" id="KW-0472">Membrane</keyword>
<keyword evidence="4" id="KW-0067">ATP-binding</keyword>
<keyword evidence="2 7" id="KW-0812">Transmembrane</keyword>
<comment type="subcellular location">
    <subcellularLocation>
        <location evidence="1">Cell membrane</location>
        <topology evidence="1">Multi-pass membrane protein</topology>
    </subcellularLocation>
</comment>
<feature type="domain" description="ABC transmembrane type-1" evidence="9">
    <location>
        <begin position="19"/>
        <end position="305"/>
    </location>
</feature>
<sequence length="548" mass="59556">MNDLLRLLRLFKPYWQWMALGIFLAFITLLANVGLMAVSGWFITAMAMAGVAGVTMNYFTPSALIRLAAIVRTAGRYGERLVTHEATFRILAELRVWFYQHIEPLAPAVLENYRSGDVLSRIRADIDTLNNMYLRLLVPVAVAVLATLVFVVALLFYHPLLALVELDLLLVAGGLIPWLMNRWGHDTGKQMVETSAQLRAALVNDLQGMGELLVYGAADAHAAHIRHLSRALAGQQQTLSRLNGVAQGALGLCANLAMWAMLLSAIPLVADKTIAPPDLTMLALFALASFEAVLPLPLAFQSLGETLAAARRIFGLADELPAVVEPANPEAVPQRLDFSLRNLGFRYHAEATSALQHLTLDFPQGHKLAVVGATGAGKSTLTSLLLRFRDPTEGELLLAGVPLARYSGEALRERIAVVPQQTHLFNATLRDNLLLAKRDATEAELDAVCRTALIHDFISQQPQGYATWVGETGVRLSGGQAKRVVIARALLKPASLLILDEPTEGLDAEAAAQVMANILAHVESTGQSLLLITHRRHGLEAMDNVFTL</sequence>
<dbReference type="InterPro" id="IPR039421">
    <property type="entry name" value="Type_1_exporter"/>
</dbReference>
<dbReference type="PANTHER" id="PTHR43394">
    <property type="entry name" value="ATP-DEPENDENT PERMEASE MDL1, MITOCHONDRIAL"/>
    <property type="match status" value="1"/>
</dbReference>
<accession>A0ABU6CS14</accession>
<evidence type="ECO:0000313" key="10">
    <source>
        <dbReference type="EMBL" id="MEB4589614.1"/>
    </source>
</evidence>
<evidence type="ECO:0000256" key="6">
    <source>
        <dbReference type="ARBA" id="ARBA00023136"/>
    </source>
</evidence>
<dbReference type="InterPro" id="IPR017871">
    <property type="entry name" value="ABC_transporter-like_CS"/>
</dbReference>
<dbReference type="CDD" id="cd18585">
    <property type="entry name" value="ABC_6TM_CydC"/>
    <property type="match status" value="1"/>
</dbReference>
<proteinExistence type="predicted"/>
<dbReference type="InterPro" id="IPR036640">
    <property type="entry name" value="ABC1_TM_sf"/>
</dbReference>
<evidence type="ECO:0000256" key="3">
    <source>
        <dbReference type="ARBA" id="ARBA00022741"/>
    </source>
</evidence>
<organism evidence="10 11">
    <name type="scientific">Candidatus Thiothrix phosphatis</name>
    <dbReference type="NCBI Taxonomy" id="3112415"/>
    <lineage>
        <taxon>Bacteria</taxon>
        <taxon>Pseudomonadati</taxon>
        <taxon>Pseudomonadota</taxon>
        <taxon>Gammaproteobacteria</taxon>
        <taxon>Thiotrichales</taxon>
        <taxon>Thiotrichaceae</taxon>
        <taxon>Thiothrix</taxon>
    </lineage>
</organism>
<protein>
    <submittedName>
        <fullName evidence="10">Thiol reductant ABC exporter subunit CydC</fullName>
    </submittedName>
</protein>
<dbReference type="NCBIfam" id="TIGR02868">
    <property type="entry name" value="CydC"/>
    <property type="match status" value="1"/>
</dbReference>
<dbReference type="PROSITE" id="PS50893">
    <property type="entry name" value="ABC_TRANSPORTER_2"/>
    <property type="match status" value="1"/>
</dbReference>
<dbReference type="Pfam" id="PF00005">
    <property type="entry name" value="ABC_tran"/>
    <property type="match status" value="1"/>
</dbReference>
<evidence type="ECO:0000259" key="8">
    <source>
        <dbReference type="PROSITE" id="PS50893"/>
    </source>
</evidence>
<feature type="transmembrane region" description="Helical" evidence="7">
    <location>
        <begin position="249"/>
        <end position="270"/>
    </location>
</feature>
<evidence type="ECO:0000256" key="7">
    <source>
        <dbReference type="SAM" id="Phobius"/>
    </source>
</evidence>